<dbReference type="AlphaFoldDB" id="A0A4Y6PWL8"/>
<feature type="signal peptide" evidence="1">
    <location>
        <begin position="1"/>
        <end position="27"/>
    </location>
</feature>
<proteinExistence type="predicted"/>
<sequence>MNFRHPRWLAAAALFVGLFPVGQPAAAQPGDGLKSSDGGWKLTPALTLSGGYNSNVFRTGEGEEFSSPTVDSPLGYVEPSLRISNPGARSFLLDFDASLQWEQYFGGEVTAESGGVVNPVEQSGLSAKADIAATFNPKGDVSLTLDENFTRLNEPSNFTGNGTYNWIVNRAGATVGIQPGAGILDVDLGYHWWLHYYETETLSQLDRNEHRFDLAARWRFLPKTALLVEADYGILSYSDSANEGEREDLDEPVLANFGSTPLRVQGGLSGLLTRRIAVRALAGYGWSMYEEGPSFSGVIGTAALAYTFGRLDLKNNLELGYTRDFRNSTLGNYYSGHTVFANLEAGLYERLVVMRLGGRFELRDYTQNIDGTQSEEDTGNSLNDELLIGVAGVQTNLNDWLIFDLEYNLRANFTDDFYTVPSFDGEQLNFVREYTQHIITLSTTFQY</sequence>
<evidence type="ECO:0000313" key="3">
    <source>
        <dbReference type="Proteomes" id="UP000315995"/>
    </source>
</evidence>
<keyword evidence="1" id="KW-0732">Signal</keyword>
<keyword evidence="3" id="KW-1185">Reference proteome</keyword>
<evidence type="ECO:0008006" key="4">
    <source>
        <dbReference type="Google" id="ProtNLM"/>
    </source>
</evidence>
<protein>
    <recommendedName>
        <fullName evidence="4">Outer membrane beta-barrel protein</fullName>
    </recommendedName>
</protein>
<dbReference type="InterPro" id="IPR018759">
    <property type="entry name" value="BBP2_2"/>
</dbReference>
<accession>A0A5B8Y8H6</accession>
<dbReference type="RefSeq" id="WP_141199197.1">
    <property type="nucleotide sequence ID" value="NZ_CP041186.1"/>
</dbReference>
<organism evidence="2 3">
    <name type="scientific">Persicimonas caeni</name>
    <dbReference type="NCBI Taxonomy" id="2292766"/>
    <lineage>
        <taxon>Bacteria</taxon>
        <taxon>Deltaproteobacteria</taxon>
        <taxon>Bradymonadales</taxon>
        <taxon>Bradymonadaceae</taxon>
        <taxon>Persicimonas</taxon>
    </lineage>
</organism>
<dbReference type="Pfam" id="PF10082">
    <property type="entry name" value="BBP2_2"/>
    <property type="match status" value="1"/>
</dbReference>
<feature type="chain" id="PRO_5030106573" description="Outer membrane beta-barrel protein" evidence="1">
    <location>
        <begin position="28"/>
        <end position="447"/>
    </location>
</feature>
<reference evidence="2 3" key="1">
    <citation type="submission" date="2019-06" db="EMBL/GenBank/DDBJ databases">
        <title>Persicimonas caeni gen. nov., sp. nov., a predatory bacterium isolated from solar saltern.</title>
        <authorList>
            <person name="Wang S."/>
        </authorList>
    </citation>
    <scope>NUCLEOTIDE SEQUENCE [LARGE SCALE GENOMIC DNA]</scope>
    <source>
        <strain evidence="2 3">YN101</strain>
    </source>
</reference>
<evidence type="ECO:0000313" key="2">
    <source>
        <dbReference type="EMBL" id="QDG52732.1"/>
    </source>
</evidence>
<name>A0A4Y6PWL8_PERCE</name>
<accession>A0A4Y6PWL8</accession>
<evidence type="ECO:0000256" key="1">
    <source>
        <dbReference type="SAM" id="SignalP"/>
    </source>
</evidence>
<dbReference type="EMBL" id="CP041186">
    <property type="protein sequence ID" value="QDG52732.1"/>
    <property type="molecule type" value="Genomic_DNA"/>
</dbReference>
<dbReference type="OrthoDB" id="5379802at2"/>
<dbReference type="Proteomes" id="UP000315995">
    <property type="component" value="Chromosome"/>
</dbReference>
<gene>
    <name evidence="2" type="ORF">FIV42_18895</name>
</gene>